<keyword evidence="2 5" id="KW-0812">Transmembrane</keyword>
<dbReference type="STRING" id="1754190.A0A1Y2EYD5"/>
<accession>A0A1Y2EYD5</accession>
<gene>
    <name evidence="6" type="ORF">LY90DRAFT_400471</name>
</gene>
<evidence type="ECO:0000256" key="1">
    <source>
        <dbReference type="ARBA" id="ARBA00004141"/>
    </source>
</evidence>
<sequence length="165" mass="19131">MVKETYHIKGKFYGTDANPNSGWINHKGMWITNILIIIILKTAFTIIPGISPEISWTLTNVVYNLGSLFFFHWVMGTPFELNQGEEFGGLTLWEQMDDRSQFTPTKKYLTAVPVILFLISSFQTKYDVTQFIINFASLIIILIPRLPFMHEVRIFGINKRYSDEE</sequence>
<feature type="transmembrane region" description="Helical" evidence="5">
    <location>
        <begin position="30"/>
        <end position="50"/>
    </location>
</feature>
<evidence type="ECO:0000256" key="3">
    <source>
        <dbReference type="ARBA" id="ARBA00022989"/>
    </source>
</evidence>
<keyword evidence="3 5" id="KW-1133">Transmembrane helix</keyword>
<dbReference type="OrthoDB" id="1932233at2759"/>
<reference evidence="6 7" key="1">
    <citation type="submission" date="2016-08" db="EMBL/GenBank/DDBJ databases">
        <title>A Parts List for Fungal Cellulosomes Revealed by Comparative Genomics.</title>
        <authorList>
            <consortium name="DOE Joint Genome Institute"/>
            <person name="Haitjema C.H."/>
            <person name="Gilmore S.P."/>
            <person name="Henske J.K."/>
            <person name="Solomon K.V."/>
            <person name="De Groot R."/>
            <person name="Kuo A."/>
            <person name="Mondo S.J."/>
            <person name="Salamov A.A."/>
            <person name="Labutti K."/>
            <person name="Zhao Z."/>
            <person name="Chiniquy J."/>
            <person name="Barry K."/>
            <person name="Brewer H.M."/>
            <person name="Purvine S.O."/>
            <person name="Wright A.T."/>
            <person name="Boxma B."/>
            <person name="Van Alen T."/>
            <person name="Hackstein J.H."/>
            <person name="Baker S.E."/>
            <person name="Grigoriev I.V."/>
            <person name="O'Malley M.A."/>
        </authorList>
    </citation>
    <scope>NUCLEOTIDE SEQUENCE [LARGE SCALE GENOMIC DNA]</scope>
    <source>
        <strain evidence="6 7">G1</strain>
    </source>
</reference>
<feature type="transmembrane region" description="Helical" evidence="5">
    <location>
        <begin position="131"/>
        <end position="148"/>
    </location>
</feature>
<dbReference type="InterPro" id="IPR007203">
    <property type="entry name" value="ORMDL"/>
</dbReference>
<keyword evidence="7" id="KW-1185">Reference proteome</keyword>
<dbReference type="Proteomes" id="UP000193920">
    <property type="component" value="Unassembled WGS sequence"/>
</dbReference>
<evidence type="ECO:0000313" key="7">
    <source>
        <dbReference type="Proteomes" id="UP000193920"/>
    </source>
</evidence>
<protein>
    <submittedName>
        <fullName evidence="6">ORMDL-domain-containing protein</fullName>
    </submittedName>
</protein>
<dbReference type="EMBL" id="MCOG01000023">
    <property type="protein sequence ID" value="ORY76116.1"/>
    <property type="molecule type" value="Genomic_DNA"/>
</dbReference>
<keyword evidence="4 5" id="KW-0472">Membrane</keyword>
<comment type="subcellular location">
    <subcellularLocation>
        <location evidence="1">Membrane</location>
        <topology evidence="1">Multi-pass membrane protein</topology>
    </subcellularLocation>
</comment>
<dbReference type="GO" id="GO:0005789">
    <property type="term" value="C:endoplasmic reticulum membrane"/>
    <property type="evidence" value="ECO:0007669"/>
    <property type="project" value="InterPro"/>
</dbReference>
<comment type="caution">
    <text evidence="6">The sequence shown here is derived from an EMBL/GenBank/DDBJ whole genome shotgun (WGS) entry which is preliminary data.</text>
</comment>
<dbReference type="PANTHER" id="PTHR12665">
    <property type="entry name" value="ORMDL PROTEINS"/>
    <property type="match status" value="1"/>
</dbReference>
<proteinExistence type="predicted"/>
<evidence type="ECO:0000256" key="5">
    <source>
        <dbReference type="SAM" id="Phobius"/>
    </source>
</evidence>
<feature type="transmembrane region" description="Helical" evidence="5">
    <location>
        <begin position="56"/>
        <end position="75"/>
    </location>
</feature>
<name>A0A1Y2EYD5_9FUNG</name>
<evidence type="ECO:0000256" key="2">
    <source>
        <dbReference type="ARBA" id="ARBA00022692"/>
    </source>
</evidence>
<dbReference type="Pfam" id="PF04061">
    <property type="entry name" value="ORMDL"/>
    <property type="match status" value="1"/>
</dbReference>
<dbReference type="AlphaFoldDB" id="A0A1Y2EYD5"/>
<evidence type="ECO:0000256" key="4">
    <source>
        <dbReference type="ARBA" id="ARBA00023136"/>
    </source>
</evidence>
<evidence type="ECO:0000313" key="6">
    <source>
        <dbReference type="EMBL" id="ORY76116.1"/>
    </source>
</evidence>
<dbReference type="PIRSF" id="PIRSF018147">
    <property type="entry name" value="ORMDL"/>
    <property type="match status" value="1"/>
</dbReference>
<organism evidence="6 7">
    <name type="scientific">Neocallimastix californiae</name>
    <dbReference type="NCBI Taxonomy" id="1754190"/>
    <lineage>
        <taxon>Eukaryota</taxon>
        <taxon>Fungi</taxon>
        <taxon>Fungi incertae sedis</taxon>
        <taxon>Chytridiomycota</taxon>
        <taxon>Chytridiomycota incertae sedis</taxon>
        <taxon>Neocallimastigomycetes</taxon>
        <taxon>Neocallimastigales</taxon>
        <taxon>Neocallimastigaceae</taxon>
        <taxon>Neocallimastix</taxon>
    </lineage>
</organism>